<accession>D4JW17</accession>
<name>D4JW17_9FIRM</name>
<proteinExistence type="predicted"/>
<gene>
    <name evidence="1" type="ORF">EUS_22970</name>
</gene>
<dbReference type="BioCyc" id="ESIR657319:G136K-1945-MONOMER"/>
<evidence type="ECO:0000313" key="2">
    <source>
        <dbReference type="Proteomes" id="UP000008803"/>
    </source>
</evidence>
<dbReference type="KEGG" id="esu:EUS_22970"/>
<organism evidence="1 2">
    <name type="scientific">[Eubacterium] siraeum 70/3</name>
    <dbReference type="NCBI Taxonomy" id="657319"/>
    <lineage>
        <taxon>Bacteria</taxon>
        <taxon>Bacillati</taxon>
        <taxon>Bacillota</taxon>
        <taxon>Clostridia</taxon>
        <taxon>Eubacteriales</taxon>
        <taxon>Oscillospiraceae</taxon>
        <taxon>Oscillospiraceae incertae sedis</taxon>
    </lineage>
</organism>
<dbReference type="AlphaFoldDB" id="D4JW17"/>
<reference evidence="1 2" key="1">
    <citation type="submission" date="2010-03" db="EMBL/GenBank/DDBJ databases">
        <title>The genome sequence of Eubacterium siraeum 70/3.</title>
        <authorList>
            <consortium name="metaHIT consortium -- http://www.metahit.eu/"/>
            <person name="Pajon A."/>
            <person name="Turner K."/>
            <person name="Parkhill J."/>
            <person name="Duncan S."/>
            <person name="Flint H."/>
        </authorList>
    </citation>
    <scope>NUCLEOTIDE SEQUENCE [LARGE SCALE GENOMIC DNA]</scope>
    <source>
        <strain evidence="1 2">70/3</strain>
    </source>
</reference>
<protein>
    <submittedName>
        <fullName evidence="1">Uncharacterized protein</fullName>
    </submittedName>
</protein>
<dbReference type="Proteomes" id="UP000008803">
    <property type="component" value="Chromosome"/>
</dbReference>
<sequence length="65" mass="6798">MLCWLCIVHSLAAYTPGIRAGAILLGLPPLVQARMLAVSRTKPLHDAVAQMADDLCGGFAPATPI</sequence>
<evidence type="ECO:0000313" key="1">
    <source>
        <dbReference type="EMBL" id="CBK97286.1"/>
    </source>
</evidence>
<dbReference type="HOGENOM" id="CLU_2843335_0_0_9"/>
<reference evidence="1 2" key="2">
    <citation type="submission" date="2010-03" db="EMBL/GenBank/DDBJ databases">
        <authorList>
            <person name="Pajon A."/>
        </authorList>
    </citation>
    <scope>NUCLEOTIDE SEQUENCE [LARGE SCALE GENOMIC DNA]</scope>
    <source>
        <strain evidence="1 2">70/3</strain>
    </source>
</reference>
<dbReference type="EMBL" id="FP929044">
    <property type="protein sequence ID" value="CBK97286.1"/>
    <property type="molecule type" value="Genomic_DNA"/>
</dbReference>